<comment type="function">
    <text evidence="13">The RuvA-RuvB-RuvC complex processes Holliday junction (HJ) DNA during genetic recombination and DNA repair. Endonuclease that resolves HJ intermediates. Cleaves cruciform DNA by making single-stranded nicks across the HJ at symmetrical positions within the homologous arms, yielding a 5'-phosphate and a 3'-hydroxyl group; requires a central core of homology in the junction. The consensus cleavage sequence is 5'-(A/T)TT(C/G)-3'. Cleavage occurs on the 3'-side of the TT dinucleotide at the point of strand exchange. HJ branch migration catalyzed by RuvA-RuvB allows RuvC to scan DNA until it finds its consensus sequence, where it cleaves and resolves the cruciform DNA.</text>
</comment>
<keyword evidence="6 13" id="KW-0227">DNA damage</keyword>
<keyword evidence="8 13" id="KW-0460">Magnesium</keyword>
<comment type="subcellular location">
    <subcellularLocation>
        <location evidence="13">Cytoplasm</location>
    </subcellularLocation>
</comment>
<evidence type="ECO:0000256" key="6">
    <source>
        <dbReference type="ARBA" id="ARBA00022763"/>
    </source>
</evidence>
<dbReference type="GO" id="GO:0008821">
    <property type="term" value="F:crossover junction DNA endonuclease activity"/>
    <property type="evidence" value="ECO:0007669"/>
    <property type="project" value="UniProtKB-UniRule"/>
</dbReference>
<sequence>MTTRRILGVDPGLRTTGYGVIDVDPPCGMRLVEGGVLQPDPKAPLEARLVQLHDAMREVVLATQPHCMVVEELWTAYEHPQTAVLMGHARGVLVLAAGAHGVRVEHVAHAAVKRALAGSGAATKAQVNGMVVQLLGLSAPPRPADVSDALALAIAFANVEAQRDRFAELGVVMTRRRSRASRLA</sequence>
<dbReference type="Pfam" id="PF02075">
    <property type="entry name" value="RuvC"/>
    <property type="match status" value="1"/>
</dbReference>
<feature type="binding site" evidence="13">
    <location>
        <position position="10"/>
    </location>
    <ligand>
        <name>Mg(2+)</name>
        <dbReference type="ChEBI" id="CHEBI:18420"/>
        <label>1</label>
    </ligand>
</feature>
<dbReference type="KEGG" id="vab:WPS_17610"/>
<dbReference type="HAMAP" id="MF_00034">
    <property type="entry name" value="RuvC"/>
    <property type="match status" value="1"/>
</dbReference>
<dbReference type="PROSITE" id="PS01321">
    <property type="entry name" value="RUVC"/>
    <property type="match status" value="1"/>
</dbReference>
<dbReference type="AlphaFoldDB" id="A0AAN1XW32"/>
<dbReference type="GO" id="GO:0005737">
    <property type="term" value="C:cytoplasm"/>
    <property type="evidence" value="ECO:0007669"/>
    <property type="project" value="UniProtKB-SubCell"/>
</dbReference>
<dbReference type="GO" id="GO:0048476">
    <property type="term" value="C:Holliday junction resolvase complex"/>
    <property type="evidence" value="ECO:0007669"/>
    <property type="project" value="UniProtKB-UniRule"/>
</dbReference>
<dbReference type="RefSeq" id="WP_317997440.1">
    <property type="nucleotide sequence ID" value="NZ_AP025523.1"/>
</dbReference>
<evidence type="ECO:0000256" key="4">
    <source>
        <dbReference type="ARBA" id="ARBA00022723"/>
    </source>
</evidence>
<keyword evidence="2 13" id="KW-0963">Cytoplasm</keyword>
<feature type="binding site" evidence="13">
    <location>
        <position position="145"/>
    </location>
    <ligand>
        <name>Mg(2+)</name>
        <dbReference type="ChEBI" id="CHEBI:18420"/>
        <label>1</label>
    </ligand>
</feature>
<feature type="active site" evidence="13">
    <location>
        <position position="145"/>
    </location>
</feature>
<dbReference type="PRINTS" id="PR00696">
    <property type="entry name" value="RSOLVASERUVC"/>
</dbReference>
<evidence type="ECO:0000256" key="13">
    <source>
        <dbReference type="HAMAP-Rule" id="MF_00034"/>
    </source>
</evidence>
<evidence type="ECO:0000313" key="14">
    <source>
        <dbReference type="EMBL" id="BDE06485.1"/>
    </source>
</evidence>
<dbReference type="Gene3D" id="3.30.420.10">
    <property type="entry name" value="Ribonuclease H-like superfamily/Ribonuclease H"/>
    <property type="match status" value="1"/>
</dbReference>
<dbReference type="PANTHER" id="PTHR30194:SF3">
    <property type="entry name" value="CROSSOVER JUNCTION ENDODEOXYRIBONUCLEASE RUVC"/>
    <property type="match status" value="1"/>
</dbReference>
<dbReference type="PANTHER" id="PTHR30194">
    <property type="entry name" value="CROSSOVER JUNCTION ENDODEOXYRIBONUCLEASE RUVC"/>
    <property type="match status" value="1"/>
</dbReference>
<protein>
    <recommendedName>
        <fullName evidence="13">Crossover junction endodeoxyribonuclease RuvC</fullName>
        <ecNumber evidence="13">3.1.21.10</ecNumber>
    </recommendedName>
    <alternativeName>
        <fullName evidence="13">Holliday junction nuclease RuvC</fullName>
    </alternativeName>
    <alternativeName>
        <fullName evidence="13">Holliday junction resolvase RuvC</fullName>
    </alternativeName>
</protein>
<organism evidence="14 15">
    <name type="scientific">Vulcanimicrobium alpinum</name>
    <dbReference type="NCBI Taxonomy" id="3016050"/>
    <lineage>
        <taxon>Bacteria</taxon>
        <taxon>Bacillati</taxon>
        <taxon>Vulcanimicrobiota</taxon>
        <taxon>Vulcanimicrobiia</taxon>
        <taxon>Vulcanimicrobiales</taxon>
        <taxon>Vulcanimicrobiaceae</taxon>
        <taxon>Vulcanimicrobium</taxon>
    </lineage>
</organism>
<evidence type="ECO:0000256" key="3">
    <source>
        <dbReference type="ARBA" id="ARBA00022722"/>
    </source>
</evidence>
<dbReference type="FunFam" id="3.30.420.10:FF:000002">
    <property type="entry name" value="Crossover junction endodeoxyribonuclease RuvC"/>
    <property type="match status" value="1"/>
</dbReference>
<evidence type="ECO:0000256" key="5">
    <source>
        <dbReference type="ARBA" id="ARBA00022759"/>
    </source>
</evidence>
<dbReference type="InterPro" id="IPR012337">
    <property type="entry name" value="RNaseH-like_sf"/>
</dbReference>
<evidence type="ECO:0000256" key="7">
    <source>
        <dbReference type="ARBA" id="ARBA00022801"/>
    </source>
</evidence>
<keyword evidence="9 13" id="KW-0238">DNA-binding</keyword>
<keyword evidence="15" id="KW-1185">Reference proteome</keyword>
<dbReference type="InterPro" id="IPR002176">
    <property type="entry name" value="X-over_junc_endoDNase_RuvC"/>
</dbReference>
<dbReference type="GO" id="GO:0000287">
    <property type="term" value="F:magnesium ion binding"/>
    <property type="evidence" value="ECO:0007669"/>
    <property type="project" value="UniProtKB-UniRule"/>
</dbReference>
<feature type="active site" evidence="13">
    <location>
        <position position="71"/>
    </location>
</feature>
<dbReference type="InterPro" id="IPR036397">
    <property type="entry name" value="RNaseH_sf"/>
</dbReference>
<keyword evidence="5 13" id="KW-0255">Endonuclease</keyword>
<dbReference type="EMBL" id="AP025523">
    <property type="protein sequence ID" value="BDE06485.1"/>
    <property type="molecule type" value="Genomic_DNA"/>
</dbReference>
<evidence type="ECO:0000256" key="10">
    <source>
        <dbReference type="ARBA" id="ARBA00023172"/>
    </source>
</evidence>
<dbReference type="GO" id="GO:0006310">
    <property type="term" value="P:DNA recombination"/>
    <property type="evidence" value="ECO:0007669"/>
    <property type="project" value="UniProtKB-UniRule"/>
</dbReference>
<dbReference type="CDD" id="cd16962">
    <property type="entry name" value="RuvC"/>
    <property type="match status" value="1"/>
</dbReference>
<keyword evidence="11 13" id="KW-0234">DNA repair</keyword>
<comment type="catalytic activity">
    <reaction evidence="12 13">
        <text>Endonucleolytic cleavage at a junction such as a reciprocal single-stranded crossover between two homologous DNA duplexes (Holliday junction).</text>
        <dbReference type="EC" id="3.1.21.10"/>
    </reaction>
</comment>
<reference evidence="14 15" key="1">
    <citation type="journal article" date="2022" name="ISME Commun">
        <title>Vulcanimicrobium alpinus gen. nov. sp. nov., the first cultivated representative of the candidate phylum 'Eremiobacterota', is a metabolically versatile aerobic anoxygenic phototroph.</title>
        <authorList>
            <person name="Yabe S."/>
            <person name="Muto K."/>
            <person name="Abe K."/>
            <person name="Yokota A."/>
            <person name="Staudigel H."/>
            <person name="Tebo B.M."/>
        </authorList>
    </citation>
    <scope>NUCLEOTIDE SEQUENCE [LARGE SCALE GENOMIC DNA]</scope>
    <source>
        <strain evidence="14 15">WC8-2</strain>
    </source>
</reference>
<dbReference type="Proteomes" id="UP001317532">
    <property type="component" value="Chromosome"/>
</dbReference>
<keyword evidence="3 13" id="KW-0540">Nuclease</keyword>
<evidence type="ECO:0000256" key="12">
    <source>
        <dbReference type="ARBA" id="ARBA00029354"/>
    </source>
</evidence>
<comment type="similarity">
    <text evidence="1 13">Belongs to the RuvC family.</text>
</comment>
<comment type="subunit">
    <text evidence="13">Homodimer which binds Holliday junction (HJ) DNA. The HJ becomes 2-fold symmetrical on binding to RuvC with unstacked arms; it has a different conformation from HJ DNA in complex with RuvA. In the full resolvosome a probable DNA-RuvA(4)-RuvB(12)-RuvC(2) complex forms which resolves the HJ.</text>
</comment>
<dbReference type="InterPro" id="IPR020563">
    <property type="entry name" value="X-over_junc_endoDNase_Mg_BS"/>
</dbReference>
<evidence type="ECO:0000313" key="15">
    <source>
        <dbReference type="Proteomes" id="UP001317532"/>
    </source>
</evidence>
<evidence type="ECO:0000256" key="2">
    <source>
        <dbReference type="ARBA" id="ARBA00022490"/>
    </source>
</evidence>
<proteinExistence type="inferred from homology"/>
<feature type="binding site" evidence="13">
    <location>
        <position position="71"/>
    </location>
    <ligand>
        <name>Mg(2+)</name>
        <dbReference type="ChEBI" id="CHEBI:18420"/>
        <label>2</label>
    </ligand>
</feature>
<comment type="cofactor">
    <cofactor evidence="13">
        <name>Mg(2+)</name>
        <dbReference type="ChEBI" id="CHEBI:18420"/>
    </cofactor>
    <text evidence="13">Binds 2 Mg(2+) ion per subunit.</text>
</comment>
<dbReference type="GO" id="GO:0003677">
    <property type="term" value="F:DNA binding"/>
    <property type="evidence" value="ECO:0007669"/>
    <property type="project" value="UniProtKB-KW"/>
</dbReference>
<feature type="active site" evidence="13">
    <location>
        <position position="10"/>
    </location>
</feature>
<gene>
    <name evidence="13 14" type="primary">ruvC</name>
    <name evidence="14" type="ORF">WPS_17610</name>
</gene>
<dbReference type="SUPFAM" id="SSF53098">
    <property type="entry name" value="Ribonuclease H-like"/>
    <property type="match status" value="1"/>
</dbReference>
<name>A0AAN1XW32_UNVUL</name>
<keyword evidence="7 13" id="KW-0378">Hydrolase</keyword>
<evidence type="ECO:0000256" key="8">
    <source>
        <dbReference type="ARBA" id="ARBA00022842"/>
    </source>
</evidence>
<dbReference type="EC" id="3.1.21.10" evidence="13"/>
<evidence type="ECO:0000256" key="9">
    <source>
        <dbReference type="ARBA" id="ARBA00023125"/>
    </source>
</evidence>
<keyword evidence="4 13" id="KW-0479">Metal-binding</keyword>
<keyword evidence="10 13" id="KW-0233">DNA recombination</keyword>
<accession>A0AAN1XW32</accession>
<evidence type="ECO:0000256" key="1">
    <source>
        <dbReference type="ARBA" id="ARBA00009518"/>
    </source>
</evidence>
<evidence type="ECO:0000256" key="11">
    <source>
        <dbReference type="ARBA" id="ARBA00023204"/>
    </source>
</evidence>
<dbReference type="GO" id="GO:0006281">
    <property type="term" value="P:DNA repair"/>
    <property type="evidence" value="ECO:0007669"/>
    <property type="project" value="UniProtKB-UniRule"/>
</dbReference>